<evidence type="ECO:0000313" key="2">
    <source>
        <dbReference type="Proteomes" id="UP000032254"/>
    </source>
</evidence>
<protein>
    <recommendedName>
        <fullName evidence="3">DUF488 domain-containing protein</fullName>
    </recommendedName>
</protein>
<keyword evidence="2" id="KW-1185">Reference proteome</keyword>
<evidence type="ECO:0008006" key="3">
    <source>
        <dbReference type="Google" id="ProtNLM"/>
    </source>
</evidence>
<dbReference type="Proteomes" id="UP000032254">
    <property type="component" value="Unassembled WGS sequence"/>
</dbReference>
<organism evidence="1 2">
    <name type="scientific">Micromonospora haikouensis</name>
    <dbReference type="NCBI Taxonomy" id="686309"/>
    <lineage>
        <taxon>Bacteria</taxon>
        <taxon>Bacillati</taxon>
        <taxon>Actinomycetota</taxon>
        <taxon>Actinomycetes</taxon>
        <taxon>Micromonosporales</taxon>
        <taxon>Micromonosporaceae</taxon>
        <taxon>Micromonospora</taxon>
    </lineage>
</organism>
<reference evidence="1 2" key="1">
    <citation type="submission" date="2015-01" db="EMBL/GenBank/DDBJ databases">
        <title>Sequencing and annotation of Micromonospora carbonacea strain JXNU-1 genome.</title>
        <authorList>
            <person name="Long Z."/>
            <person name="Huang Y."/>
            <person name="Jiang Y."/>
        </authorList>
    </citation>
    <scope>NUCLEOTIDE SEQUENCE [LARGE SCALE GENOMIC DNA]</scope>
    <source>
        <strain evidence="1 2">JXNU-1</strain>
    </source>
</reference>
<dbReference type="PATRIC" id="fig|47853.6.peg.4419"/>
<dbReference type="Pfam" id="PF04343">
    <property type="entry name" value="DUF488"/>
    <property type="match status" value="1"/>
</dbReference>
<comment type="caution">
    <text evidence="1">The sequence shown here is derived from an EMBL/GenBank/DDBJ whole genome shotgun (WGS) entry which is preliminary data.</text>
</comment>
<dbReference type="InterPro" id="IPR014519">
    <property type="entry name" value="UCP024492"/>
</dbReference>
<dbReference type="InterPro" id="IPR007438">
    <property type="entry name" value="DUF488"/>
</dbReference>
<name>A0A0D0WWE8_9ACTN</name>
<dbReference type="PANTHER" id="PTHR39337:SF1">
    <property type="entry name" value="BLR5642 PROTEIN"/>
    <property type="match status" value="1"/>
</dbReference>
<sequence>MSATLATSNRIGILGIGYEGRSIDEFVRELSGLRVARLVDVRMTPISRKRGFSKTALSQALAAQGIVYEHHRELGNPKENRPGFGGNSQELESARAAYASRLHRAESRAALDALAEAAQRELVALLCFEADESRCHRRVLMHALEGRLLPIVSASTLPAR</sequence>
<accession>A0A0D0WWE8</accession>
<dbReference type="EMBL" id="JXSX01000002">
    <property type="protein sequence ID" value="KIR63341.1"/>
    <property type="molecule type" value="Genomic_DNA"/>
</dbReference>
<dbReference type="PIRSF" id="PIRSF024492">
    <property type="entry name" value="UCP024492"/>
    <property type="match status" value="1"/>
</dbReference>
<gene>
    <name evidence="1" type="ORF">TK50_21125</name>
</gene>
<dbReference type="RefSeq" id="WP_043966207.1">
    <property type="nucleotide sequence ID" value="NZ_JXSX01000002.1"/>
</dbReference>
<proteinExistence type="predicted"/>
<dbReference type="PANTHER" id="PTHR39337">
    <property type="entry name" value="BLR5642 PROTEIN"/>
    <property type="match status" value="1"/>
</dbReference>
<dbReference type="GeneID" id="301306558"/>
<dbReference type="OrthoDB" id="9789109at2"/>
<evidence type="ECO:0000313" key="1">
    <source>
        <dbReference type="EMBL" id="KIR63341.1"/>
    </source>
</evidence>
<dbReference type="AlphaFoldDB" id="A0A0D0WWE8"/>